<dbReference type="PANTHER" id="PTHR48007:SF9">
    <property type="entry name" value="PROTEIN KINASE DOMAIN-CONTAINING PROTEIN"/>
    <property type="match status" value="1"/>
</dbReference>
<gene>
    <name evidence="4" type="ORF">LIER_44020</name>
</gene>
<sequence>MAFKNLSVESDPKWFLKDWNLSNSSTPCKWNGVICSGLGHVLGLNLSGAGLVGNLNMSNLIERLPNLAHVHFRGNFFYGNLSFLSTPDLSCSLGTLDLSANNFFQPIEFGALMLNCNRLRHLNLSSNRYLDDLSNLEFHSCGNLTVLDLSLLENRAKETSDSVSKPSLFVNWRRDGVGKHPTPFMRL</sequence>
<dbReference type="Gene3D" id="3.80.10.10">
    <property type="entry name" value="Ribonuclease Inhibitor"/>
    <property type="match status" value="1"/>
</dbReference>
<dbReference type="Pfam" id="PF08263">
    <property type="entry name" value="LRRNT_2"/>
    <property type="match status" value="1"/>
</dbReference>
<keyword evidence="5" id="KW-1185">Reference proteome</keyword>
<dbReference type="AlphaFoldDB" id="A0AAV3RPV6"/>
<dbReference type="InterPro" id="IPR013210">
    <property type="entry name" value="LRR_N_plant-typ"/>
</dbReference>
<evidence type="ECO:0000256" key="2">
    <source>
        <dbReference type="ARBA" id="ARBA00022737"/>
    </source>
</evidence>
<evidence type="ECO:0000313" key="5">
    <source>
        <dbReference type="Proteomes" id="UP001454036"/>
    </source>
</evidence>
<organism evidence="4 5">
    <name type="scientific">Lithospermum erythrorhizon</name>
    <name type="common">Purple gromwell</name>
    <name type="synonym">Lithospermum officinale var. erythrorhizon</name>
    <dbReference type="NCBI Taxonomy" id="34254"/>
    <lineage>
        <taxon>Eukaryota</taxon>
        <taxon>Viridiplantae</taxon>
        <taxon>Streptophyta</taxon>
        <taxon>Embryophyta</taxon>
        <taxon>Tracheophyta</taxon>
        <taxon>Spermatophyta</taxon>
        <taxon>Magnoliopsida</taxon>
        <taxon>eudicotyledons</taxon>
        <taxon>Gunneridae</taxon>
        <taxon>Pentapetalae</taxon>
        <taxon>asterids</taxon>
        <taxon>lamiids</taxon>
        <taxon>Boraginales</taxon>
        <taxon>Boraginaceae</taxon>
        <taxon>Boraginoideae</taxon>
        <taxon>Lithospermeae</taxon>
        <taxon>Lithospermum</taxon>
    </lineage>
</organism>
<feature type="domain" description="Leucine-rich repeat-containing N-terminal plant-type" evidence="3">
    <location>
        <begin position="2"/>
        <end position="36"/>
    </location>
</feature>
<name>A0AAV3RPV6_LITER</name>
<dbReference type="EMBL" id="BAABME010044075">
    <property type="protein sequence ID" value="GAA0176781.1"/>
    <property type="molecule type" value="Genomic_DNA"/>
</dbReference>
<protein>
    <recommendedName>
        <fullName evidence="3">Leucine-rich repeat-containing N-terminal plant-type domain-containing protein</fullName>
    </recommendedName>
</protein>
<dbReference type="InterPro" id="IPR046959">
    <property type="entry name" value="PRK1-6/SRF4-like"/>
</dbReference>
<proteinExistence type="predicted"/>
<evidence type="ECO:0000256" key="1">
    <source>
        <dbReference type="ARBA" id="ARBA00022614"/>
    </source>
</evidence>
<dbReference type="Proteomes" id="UP001454036">
    <property type="component" value="Unassembled WGS sequence"/>
</dbReference>
<keyword evidence="1" id="KW-0433">Leucine-rich repeat</keyword>
<dbReference type="InterPro" id="IPR032675">
    <property type="entry name" value="LRR_dom_sf"/>
</dbReference>
<evidence type="ECO:0000259" key="3">
    <source>
        <dbReference type="Pfam" id="PF08263"/>
    </source>
</evidence>
<reference evidence="4 5" key="1">
    <citation type="submission" date="2024-01" db="EMBL/GenBank/DDBJ databases">
        <title>The complete chloroplast genome sequence of Lithospermum erythrorhizon: insights into the phylogenetic relationship among Boraginaceae species and the maternal lineages of purple gromwells.</title>
        <authorList>
            <person name="Okada T."/>
            <person name="Watanabe K."/>
        </authorList>
    </citation>
    <scope>NUCLEOTIDE SEQUENCE [LARGE SCALE GENOMIC DNA]</scope>
</reference>
<accession>A0AAV3RPV6</accession>
<keyword evidence="2" id="KW-0677">Repeat</keyword>
<evidence type="ECO:0000313" key="4">
    <source>
        <dbReference type="EMBL" id="GAA0176781.1"/>
    </source>
</evidence>
<dbReference type="PROSITE" id="PS51450">
    <property type="entry name" value="LRR"/>
    <property type="match status" value="1"/>
</dbReference>
<comment type="caution">
    <text evidence="4">The sequence shown here is derived from an EMBL/GenBank/DDBJ whole genome shotgun (WGS) entry which is preliminary data.</text>
</comment>
<dbReference type="InterPro" id="IPR001611">
    <property type="entry name" value="Leu-rich_rpt"/>
</dbReference>
<dbReference type="SUPFAM" id="SSF52058">
    <property type="entry name" value="L domain-like"/>
    <property type="match status" value="1"/>
</dbReference>
<dbReference type="PANTHER" id="PTHR48007">
    <property type="entry name" value="LEUCINE-RICH REPEAT RECEPTOR-LIKE PROTEIN KINASE PXC1"/>
    <property type="match status" value="1"/>
</dbReference>